<dbReference type="SUPFAM" id="SSF47473">
    <property type="entry name" value="EF-hand"/>
    <property type="match status" value="1"/>
</dbReference>
<dbReference type="InterPro" id="IPR011992">
    <property type="entry name" value="EF-hand-dom_pair"/>
</dbReference>
<reference evidence="4 5" key="1">
    <citation type="submission" date="2019-08" db="EMBL/GenBank/DDBJ databases">
        <title>Whole genome of Aphis craccivora.</title>
        <authorList>
            <person name="Voronova N.V."/>
            <person name="Shulinski R.S."/>
            <person name="Bandarenka Y.V."/>
            <person name="Zhorov D.G."/>
            <person name="Warner D."/>
        </authorList>
    </citation>
    <scope>NUCLEOTIDE SEQUENCE [LARGE SCALE GENOMIC DNA]</scope>
    <source>
        <strain evidence="4">180601</strain>
        <tissue evidence="4">Whole Body</tissue>
    </source>
</reference>
<keyword evidence="1" id="KW-0106">Calcium</keyword>
<dbReference type="AlphaFoldDB" id="A0A6G0Y317"/>
<evidence type="ECO:0000313" key="4">
    <source>
        <dbReference type="EMBL" id="KAF0748123.1"/>
    </source>
</evidence>
<dbReference type="Gene3D" id="1.10.238.10">
    <property type="entry name" value="EF-hand"/>
    <property type="match status" value="1"/>
</dbReference>
<sequence length="146" mass="15499">MVSKYISVLLVPTRQFNMSNATVPTFTITTSNATTTTSVVTSSSLEQPNTSMAVGVGTQSATVALSSSTSTCTAAAIADAFDIFDHSGNRTIDVRELGTVLRYLGYVPSQADLRELAVNVEDHEATGTVHLAAFLPYVENAISEYK</sequence>
<dbReference type="GO" id="GO:0005509">
    <property type="term" value="F:calcium ion binding"/>
    <property type="evidence" value="ECO:0007669"/>
    <property type="project" value="InterPro"/>
</dbReference>
<evidence type="ECO:0000256" key="1">
    <source>
        <dbReference type="ARBA" id="ARBA00022837"/>
    </source>
</evidence>
<name>A0A6G0Y317_APHCR</name>
<dbReference type="InterPro" id="IPR018247">
    <property type="entry name" value="EF_Hand_1_Ca_BS"/>
</dbReference>
<gene>
    <name evidence="3" type="ORF">FWK35_00032334</name>
    <name evidence="4" type="ORF">FWK35_00035923</name>
</gene>
<dbReference type="OrthoDB" id="10260307at2759"/>
<evidence type="ECO:0000259" key="2">
    <source>
        <dbReference type="PROSITE" id="PS50222"/>
    </source>
</evidence>
<dbReference type="Proteomes" id="UP000478052">
    <property type="component" value="Unassembled WGS sequence"/>
</dbReference>
<organism evidence="4 5">
    <name type="scientific">Aphis craccivora</name>
    <name type="common">Cowpea aphid</name>
    <dbReference type="NCBI Taxonomy" id="307492"/>
    <lineage>
        <taxon>Eukaryota</taxon>
        <taxon>Metazoa</taxon>
        <taxon>Ecdysozoa</taxon>
        <taxon>Arthropoda</taxon>
        <taxon>Hexapoda</taxon>
        <taxon>Insecta</taxon>
        <taxon>Pterygota</taxon>
        <taxon>Neoptera</taxon>
        <taxon>Paraneoptera</taxon>
        <taxon>Hemiptera</taxon>
        <taxon>Sternorrhyncha</taxon>
        <taxon>Aphidomorpha</taxon>
        <taxon>Aphidoidea</taxon>
        <taxon>Aphididae</taxon>
        <taxon>Aphidini</taxon>
        <taxon>Aphis</taxon>
        <taxon>Aphis</taxon>
    </lineage>
</organism>
<evidence type="ECO:0000313" key="3">
    <source>
        <dbReference type="EMBL" id="KAF0746725.1"/>
    </source>
</evidence>
<protein>
    <submittedName>
        <fullName evidence="4">Dynein regulatory complex protein 8-like</fullName>
    </submittedName>
</protein>
<dbReference type="PROSITE" id="PS50222">
    <property type="entry name" value="EF_HAND_2"/>
    <property type="match status" value="1"/>
</dbReference>
<accession>A0A6G0Y317</accession>
<dbReference type="PANTHER" id="PTHR46763:SF1">
    <property type="entry name" value="DYNEIN REGULATORY COMPLEX PROTEIN 8"/>
    <property type="match status" value="1"/>
</dbReference>
<evidence type="ECO:0000313" key="5">
    <source>
        <dbReference type="Proteomes" id="UP000478052"/>
    </source>
</evidence>
<dbReference type="EMBL" id="VUJU01006600">
    <property type="protein sequence ID" value="KAF0748123.1"/>
    <property type="molecule type" value="Genomic_DNA"/>
</dbReference>
<dbReference type="PROSITE" id="PS00018">
    <property type="entry name" value="EF_HAND_1"/>
    <property type="match status" value="1"/>
</dbReference>
<dbReference type="EMBL" id="VUJU01007099">
    <property type="protein sequence ID" value="KAF0746725.1"/>
    <property type="molecule type" value="Genomic_DNA"/>
</dbReference>
<proteinExistence type="predicted"/>
<comment type="caution">
    <text evidence="4">The sequence shown here is derived from an EMBL/GenBank/DDBJ whole genome shotgun (WGS) entry which is preliminary data.</text>
</comment>
<feature type="domain" description="EF-hand" evidence="2">
    <location>
        <begin position="72"/>
        <end position="107"/>
    </location>
</feature>
<keyword evidence="5" id="KW-1185">Reference proteome</keyword>
<dbReference type="InterPro" id="IPR002048">
    <property type="entry name" value="EF_hand_dom"/>
</dbReference>
<dbReference type="PANTHER" id="PTHR46763">
    <property type="entry name" value="DYNEIN REGULATORY COMPLEX PROTEIN 8"/>
    <property type="match status" value="1"/>
</dbReference>